<organism evidence="1 2">
    <name type="scientific">Thalassolituus maritimus</name>
    <dbReference type="NCBI Taxonomy" id="484498"/>
    <lineage>
        <taxon>Bacteria</taxon>
        <taxon>Pseudomonadati</taxon>
        <taxon>Pseudomonadota</taxon>
        <taxon>Gammaproteobacteria</taxon>
        <taxon>Oceanospirillales</taxon>
        <taxon>Oceanospirillaceae</taxon>
        <taxon>Thalassolituus</taxon>
    </lineage>
</organism>
<name>A0A1N7JB20_9GAMM</name>
<evidence type="ECO:0008006" key="3">
    <source>
        <dbReference type="Google" id="ProtNLM"/>
    </source>
</evidence>
<reference evidence="2" key="1">
    <citation type="submission" date="2017-01" db="EMBL/GenBank/DDBJ databases">
        <authorList>
            <person name="Varghese N."/>
            <person name="Submissions S."/>
        </authorList>
    </citation>
    <scope>NUCLEOTIDE SEQUENCE [LARGE SCALE GENOMIC DNA]</scope>
    <source>
        <strain evidence="2">DSM 24913</strain>
    </source>
</reference>
<proteinExistence type="predicted"/>
<dbReference type="EMBL" id="FTOH01000001">
    <property type="protein sequence ID" value="SIS46456.1"/>
    <property type="molecule type" value="Genomic_DNA"/>
</dbReference>
<dbReference type="Proteomes" id="UP000185639">
    <property type="component" value="Unassembled WGS sequence"/>
</dbReference>
<evidence type="ECO:0000313" key="1">
    <source>
        <dbReference type="EMBL" id="SIS46456.1"/>
    </source>
</evidence>
<keyword evidence="2" id="KW-1185">Reference proteome</keyword>
<evidence type="ECO:0000313" key="2">
    <source>
        <dbReference type="Proteomes" id="UP000185639"/>
    </source>
</evidence>
<gene>
    <name evidence="1" type="ORF">SAMN05421686_101560</name>
</gene>
<dbReference type="Pfam" id="PF11197">
    <property type="entry name" value="DUF2835"/>
    <property type="match status" value="1"/>
</dbReference>
<dbReference type="RefSeq" id="WP_245820026.1">
    <property type="nucleotide sequence ID" value="NZ_FTOH01000001.1"/>
</dbReference>
<accession>A0A1N7JB20</accession>
<dbReference type="STRING" id="484498.SAMN05421686_101560"/>
<dbReference type="InterPro" id="IPR021363">
    <property type="entry name" value="DUF2835"/>
</dbReference>
<sequence length="74" mass="8499">MMQRIIVDLNISSDEYLRYYQGDARTVLAYSTDGRKVRFPAGVLQRVVTRDGVRGRFAILFNQQGKFEGIERVG</sequence>
<protein>
    <recommendedName>
        <fullName evidence="3">DUF2835 domain-containing protein</fullName>
    </recommendedName>
</protein>
<dbReference type="AlphaFoldDB" id="A0A1N7JB20"/>